<dbReference type="PATRIC" id="fig|1178515.4.peg.3585"/>
<reference evidence="1 2" key="1">
    <citation type="submission" date="2015-01" db="EMBL/GenBank/DDBJ databases">
        <title>Paenibacillus swuensis/DY6/whole genome sequencing.</title>
        <authorList>
            <person name="Kim M.K."/>
            <person name="Srinivasan S."/>
            <person name="Lee J.-J."/>
        </authorList>
    </citation>
    <scope>NUCLEOTIDE SEQUENCE [LARGE SCALE GENOMIC DNA]</scope>
    <source>
        <strain evidence="1 2">DY6</strain>
    </source>
</reference>
<dbReference type="STRING" id="1178515.SY83_17790"/>
<dbReference type="EMBL" id="CP011388">
    <property type="protein sequence ID" value="ANE47836.1"/>
    <property type="molecule type" value="Genomic_DNA"/>
</dbReference>
<gene>
    <name evidence="1" type="ORF">SY83_17790</name>
</gene>
<organism evidence="1 2">
    <name type="scientific">Paenibacillus swuensis</name>
    <dbReference type="NCBI Taxonomy" id="1178515"/>
    <lineage>
        <taxon>Bacteria</taxon>
        <taxon>Bacillati</taxon>
        <taxon>Bacillota</taxon>
        <taxon>Bacilli</taxon>
        <taxon>Bacillales</taxon>
        <taxon>Paenibacillaceae</taxon>
        <taxon>Paenibacillus</taxon>
    </lineage>
</organism>
<evidence type="ECO:0000313" key="1">
    <source>
        <dbReference type="EMBL" id="ANE47836.1"/>
    </source>
</evidence>
<dbReference type="Gene3D" id="2.160.20.80">
    <property type="entry name" value="E3 ubiquitin-protein ligase SopA"/>
    <property type="match status" value="1"/>
</dbReference>
<name>A0A172TLJ1_9BACL</name>
<dbReference type="RefSeq" id="WP_068608955.1">
    <property type="nucleotide sequence ID" value="NZ_CP011388.1"/>
</dbReference>
<dbReference type="AlphaFoldDB" id="A0A172TLJ1"/>
<evidence type="ECO:0000313" key="2">
    <source>
        <dbReference type="Proteomes" id="UP000076927"/>
    </source>
</evidence>
<accession>A0A172TLJ1</accession>
<sequence>MSEQSPVVNYLTVNNGRHLQADCENCFGLCCVALAFAASTDFAMDKAAGQPCTNLQSDFRCGVHNNLRQQGLRGCTVFDCLGAGQQVSQKTYAGQDWHQDTKIAKQMFEVFPVMKELHELLWYLTDALTFSLARPIQQELNEALIETLRLTELEPELIILLDLNTHRIKVNQLLLGTSEIVRTEALQSLKGTNGGRRKSYNRGADLIGAKLKGADLRGVNFRGAYLIASDLREADLRSADLIGADFRDSDLSGADLTRSMFLTQAQVNSAKGDSSTKLPLRLIHPPHWTGC</sequence>
<dbReference type="InterPro" id="IPR001646">
    <property type="entry name" value="5peptide_repeat"/>
</dbReference>
<dbReference type="SUPFAM" id="SSF141571">
    <property type="entry name" value="Pentapeptide repeat-like"/>
    <property type="match status" value="1"/>
</dbReference>
<dbReference type="KEGG" id="pswu:SY83_17790"/>
<dbReference type="InterPro" id="IPR051082">
    <property type="entry name" value="Pentapeptide-BTB/POZ_domain"/>
</dbReference>
<proteinExistence type="predicted"/>
<dbReference type="PANTHER" id="PTHR14136">
    <property type="entry name" value="BTB_POZ DOMAIN-CONTAINING PROTEIN KCTD9"/>
    <property type="match status" value="1"/>
</dbReference>
<dbReference type="Proteomes" id="UP000076927">
    <property type="component" value="Chromosome"/>
</dbReference>
<dbReference type="PANTHER" id="PTHR14136:SF17">
    <property type="entry name" value="BTB_POZ DOMAIN-CONTAINING PROTEIN KCTD9"/>
    <property type="match status" value="1"/>
</dbReference>
<dbReference type="Pfam" id="PF00805">
    <property type="entry name" value="Pentapeptide"/>
    <property type="match status" value="1"/>
</dbReference>
<protein>
    <submittedName>
        <fullName evidence="1">Oxetanocin A resistance protein</fullName>
    </submittedName>
</protein>
<dbReference type="OrthoDB" id="154708at2"/>
<keyword evidence="2" id="KW-1185">Reference proteome</keyword>